<protein>
    <submittedName>
        <fullName evidence="2">Abortive infection family protein</fullName>
    </submittedName>
</protein>
<reference evidence="2" key="1">
    <citation type="submission" date="2021-02" db="EMBL/GenBank/DDBJ databases">
        <title>Infant gut strain persistence is associated with maternal origin, phylogeny, and functional potential including surface adhesion and iron acquisition.</title>
        <authorList>
            <person name="Lou Y.C."/>
        </authorList>
    </citation>
    <scope>NUCLEOTIDE SEQUENCE</scope>
    <source>
        <strain evidence="2">L3_106_000M1_dasL3_106_000M1_concoct_15</strain>
    </source>
</reference>
<comment type="caution">
    <text evidence="2">The sequence shown here is derived from an EMBL/GenBank/DDBJ whole genome shotgun (WGS) entry which is preliminary data.</text>
</comment>
<proteinExistence type="predicted"/>
<evidence type="ECO:0000313" key="3">
    <source>
        <dbReference type="Proteomes" id="UP000754226"/>
    </source>
</evidence>
<dbReference type="InterPro" id="IPR026001">
    <property type="entry name" value="Abi-like_C"/>
</dbReference>
<gene>
    <name evidence="2" type="ORF">KHX13_07145</name>
</gene>
<sequence length="262" mass="30265">MGQYDFTYEFPDNFKEKIIRHCQLNGFPDMAQRLQSCTLDHEDRGLAFYAGLKGDTWNKNALDFTIEGPEKDISYLRLKKKTLEGIIRKLLRPTTTGFLLREIDFVIADSGLEVVLPETQGETFETLSRDIYDALSKNEPTLVLDRLHTYSTKYLREICEKHGIDVADTSGNHYPLHSLIGQLAKFYRANNMFQSEFAEIALKMNISIFEKYNDIRNKNSYAHDNEVLNKSESAFVVSIVTATLTFLHSIEENECDDWETMF</sequence>
<dbReference type="AlphaFoldDB" id="A0A943I4Z8"/>
<organism evidence="2 3">
    <name type="scientific">Acidaminococcus intestini</name>
    <dbReference type="NCBI Taxonomy" id="187327"/>
    <lineage>
        <taxon>Bacteria</taxon>
        <taxon>Bacillati</taxon>
        <taxon>Bacillota</taxon>
        <taxon>Negativicutes</taxon>
        <taxon>Acidaminococcales</taxon>
        <taxon>Acidaminococcaceae</taxon>
        <taxon>Acidaminococcus</taxon>
    </lineage>
</organism>
<dbReference type="Proteomes" id="UP000754226">
    <property type="component" value="Unassembled WGS sequence"/>
</dbReference>
<dbReference type="EMBL" id="JAGZCZ010000008">
    <property type="protein sequence ID" value="MBS5520086.1"/>
    <property type="molecule type" value="Genomic_DNA"/>
</dbReference>
<evidence type="ECO:0000259" key="1">
    <source>
        <dbReference type="Pfam" id="PF14355"/>
    </source>
</evidence>
<accession>A0A943I4Z8</accession>
<dbReference type="Pfam" id="PF14355">
    <property type="entry name" value="Abi_C"/>
    <property type="match status" value="1"/>
</dbReference>
<feature type="domain" description="Abortive infection protein-like C-terminal" evidence="1">
    <location>
        <begin position="178"/>
        <end position="248"/>
    </location>
</feature>
<evidence type="ECO:0000313" key="2">
    <source>
        <dbReference type="EMBL" id="MBS5520086.1"/>
    </source>
</evidence>
<name>A0A943I4Z8_9FIRM</name>